<protein>
    <submittedName>
        <fullName evidence="2">Uncharacterized protein</fullName>
    </submittedName>
</protein>
<proteinExistence type="predicted"/>
<evidence type="ECO:0000313" key="3">
    <source>
        <dbReference type="Proteomes" id="UP000612055"/>
    </source>
</evidence>
<dbReference type="AlphaFoldDB" id="A0A835XFN6"/>
<evidence type="ECO:0000313" key="2">
    <source>
        <dbReference type="EMBL" id="KAG2482152.1"/>
    </source>
</evidence>
<feature type="compositionally biased region" description="Acidic residues" evidence="1">
    <location>
        <begin position="158"/>
        <end position="167"/>
    </location>
</feature>
<keyword evidence="3" id="KW-1185">Reference proteome</keyword>
<feature type="region of interest" description="Disordered" evidence="1">
    <location>
        <begin position="119"/>
        <end position="184"/>
    </location>
</feature>
<organism evidence="2 3">
    <name type="scientific">Edaphochlamys debaryana</name>
    <dbReference type="NCBI Taxonomy" id="47281"/>
    <lineage>
        <taxon>Eukaryota</taxon>
        <taxon>Viridiplantae</taxon>
        <taxon>Chlorophyta</taxon>
        <taxon>core chlorophytes</taxon>
        <taxon>Chlorophyceae</taxon>
        <taxon>CS clade</taxon>
        <taxon>Chlamydomonadales</taxon>
        <taxon>Chlamydomonadales incertae sedis</taxon>
        <taxon>Edaphochlamys</taxon>
    </lineage>
</organism>
<evidence type="ECO:0000256" key="1">
    <source>
        <dbReference type="SAM" id="MobiDB-lite"/>
    </source>
</evidence>
<dbReference type="EMBL" id="JAEHOE010000255">
    <property type="protein sequence ID" value="KAG2482152.1"/>
    <property type="molecule type" value="Genomic_DNA"/>
</dbReference>
<feature type="compositionally biased region" description="Low complexity" evidence="1">
    <location>
        <begin position="130"/>
        <end position="143"/>
    </location>
</feature>
<reference evidence="2" key="1">
    <citation type="journal article" date="2020" name="bioRxiv">
        <title>Comparative genomics of Chlamydomonas.</title>
        <authorList>
            <person name="Craig R.J."/>
            <person name="Hasan A.R."/>
            <person name="Ness R.W."/>
            <person name="Keightley P.D."/>
        </authorList>
    </citation>
    <scope>NUCLEOTIDE SEQUENCE</scope>
    <source>
        <strain evidence="2">CCAP 11/70</strain>
    </source>
</reference>
<sequence length="184" mass="19042">MPGAPERFHHFGYRVLVTDGGLFAIPTEALADRHGGSFGGWKADVPGWAPHDYGQSDQTMKCLMVVYKALCQTSLPLRNVEFVLFGLDGGWAAGLLRAYRARPAATVSTASVPVPADVAPGADAADADGNDGAADGADGAADGMQLEYPNPGAAVEYNSDEDLELEDVGYSPSEQVGQTGAGVA</sequence>
<comment type="caution">
    <text evidence="2">The sequence shown here is derived from an EMBL/GenBank/DDBJ whole genome shotgun (WGS) entry which is preliminary data.</text>
</comment>
<dbReference type="Proteomes" id="UP000612055">
    <property type="component" value="Unassembled WGS sequence"/>
</dbReference>
<name>A0A835XFN6_9CHLO</name>
<accession>A0A835XFN6</accession>
<gene>
    <name evidence="2" type="ORF">HYH03_018896</name>
</gene>